<keyword evidence="2" id="KW-1133">Transmembrane helix</keyword>
<accession>A0AA88HU53</accession>
<feature type="transmembrane region" description="Helical" evidence="2">
    <location>
        <begin position="303"/>
        <end position="322"/>
    </location>
</feature>
<dbReference type="PANTHER" id="PTHR11360">
    <property type="entry name" value="MONOCARBOXYLATE TRANSPORTER"/>
    <property type="match status" value="1"/>
</dbReference>
<feature type="transmembrane region" description="Helical" evidence="2">
    <location>
        <begin position="98"/>
        <end position="117"/>
    </location>
</feature>
<reference evidence="4" key="1">
    <citation type="submission" date="2023-07" db="EMBL/GenBank/DDBJ databases">
        <title>Chromosome-level genome assembly of Artemia franciscana.</title>
        <authorList>
            <person name="Jo E."/>
        </authorList>
    </citation>
    <scope>NUCLEOTIDE SEQUENCE</scope>
    <source>
        <tissue evidence="4">Whole body</tissue>
    </source>
</reference>
<keyword evidence="5" id="KW-1185">Reference proteome</keyword>
<dbReference type="Proteomes" id="UP001187531">
    <property type="component" value="Unassembled WGS sequence"/>
</dbReference>
<feature type="transmembrane region" description="Helical" evidence="2">
    <location>
        <begin position="156"/>
        <end position="176"/>
    </location>
</feature>
<comment type="caution">
    <text evidence="4">The sequence shown here is derived from an EMBL/GenBank/DDBJ whole genome shotgun (WGS) entry which is preliminary data.</text>
</comment>
<dbReference type="SUPFAM" id="SSF103473">
    <property type="entry name" value="MFS general substrate transporter"/>
    <property type="match status" value="1"/>
</dbReference>
<gene>
    <name evidence="4" type="ORF">QYM36_006778</name>
</gene>
<dbReference type="EMBL" id="JAVRJZ010000010">
    <property type="protein sequence ID" value="KAK2718105.1"/>
    <property type="molecule type" value="Genomic_DNA"/>
</dbReference>
<feature type="transmembrane region" description="Helical" evidence="2">
    <location>
        <begin position="28"/>
        <end position="50"/>
    </location>
</feature>
<feature type="transmembrane region" description="Helical" evidence="2">
    <location>
        <begin position="188"/>
        <end position="206"/>
    </location>
</feature>
<dbReference type="Gene3D" id="1.20.1250.20">
    <property type="entry name" value="MFS general substrate transporter like domains"/>
    <property type="match status" value="1"/>
</dbReference>
<dbReference type="AlphaFoldDB" id="A0AA88HU53"/>
<dbReference type="InterPro" id="IPR050327">
    <property type="entry name" value="Proton-linked_MCT"/>
</dbReference>
<feature type="transmembrane region" description="Helical" evidence="2">
    <location>
        <begin position="342"/>
        <end position="361"/>
    </location>
</feature>
<feature type="domain" description="Major facilitator superfamily (MFS) profile" evidence="3">
    <location>
        <begin position="29"/>
        <end position="484"/>
    </location>
</feature>
<organism evidence="4 5">
    <name type="scientific">Artemia franciscana</name>
    <name type="common">Brine shrimp</name>
    <name type="synonym">Artemia sanfranciscana</name>
    <dbReference type="NCBI Taxonomy" id="6661"/>
    <lineage>
        <taxon>Eukaryota</taxon>
        <taxon>Metazoa</taxon>
        <taxon>Ecdysozoa</taxon>
        <taxon>Arthropoda</taxon>
        <taxon>Crustacea</taxon>
        <taxon>Branchiopoda</taxon>
        <taxon>Anostraca</taxon>
        <taxon>Artemiidae</taxon>
        <taxon>Artemia</taxon>
    </lineage>
</organism>
<evidence type="ECO:0000313" key="5">
    <source>
        <dbReference type="Proteomes" id="UP001187531"/>
    </source>
</evidence>
<sequence>MESLLPQKSLPSTREELRRRFVPPDGGYGWFIVFGAFFAQFWITGLIRSFGVLLLEIFVLFEGSSITLGAWIPAILATFTLTMSPITGALCERFSERVVMFIGSVLCCIGFILSCFVTRIEHLLVTVGVISGLGAGLSLLPGVLITSRYFKTKRALANGICVSGTACGGLIMPRVIQLLVAEFGLRGTFLLLGGGILQVCISAALLRPTEVHQRIVEIDEKRKKLNGEKKVTTNGEMKEVAVEMNDTKKESGEKNTGLVEFDLGTGDKLAETSAELTETEGKGSKKKFCLQIIDWSLLKSPSFLLCSTTVGLMAMCNPHFLYYMPSYVTEKGIVTKSEAATLVSIGAAIDMFGRIGSGWLADRNFIPLGKMYALCFLVAGTAPLILPFATNMIVLGILCSLFGLAAGFWFLLVPTLLTEYHGVEKISSSYGLARLFQGVMTFCSPLLIGFILNATDSYNAAFFMMSGCLFLASFLVFTVEPWILRHHRRDQS</sequence>
<name>A0AA88HU53_ARTSF</name>
<dbReference type="GO" id="GO:0016020">
    <property type="term" value="C:membrane"/>
    <property type="evidence" value="ECO:0007669"/>
    <property type="project" value="UniProtKB-SubCell"/>
</dbReference>
<keyword evidence="2" id="KW-0812">Transmembrane</keyword>
<feature type="transmembrane region" description="Helical" evidence="2">
    <location>
        <begin position="368"/>
        <end position="386"/>
    </location>
</feature>
<evidence type="ECO:0000259" key="3">
    <source>
        <dbReference type="PROSITE" id="PS50850"/>
    </source>
</evidence>
<dbReference type="InterPro" id="IPR020846">
    <property type="entry name" value="MFS_dom"/>
</dbReference>
<feature type="transmembrane region" description="Helical" evidence="2">
    <location>
        <begin position="458"/>
        <end position="479"/>
    </location>
</feature>
<dbReference type="PROSITE" id="PS50850">
    <property type="entry name" value="MFS"/>
    <property type="match status" value="1"/>
</dbReference>
<feature type="transmembrane region" description="Helical" evidence="2">
    <location>
        <begin position="392"/>
        <end position="412"/>
    </location>
</feature>
<feature type="transmembrane region" description="Helical" evidence="2">
    <location>
        <begin position="70"/>
        <end position="91"/>
    </location>
</feature>
<proteinExistence type="predicted"/>
<dbReference type="InterPro" id="IPR036259">
    <property type="entry name" value="MFS_trans_sf"/>
</dbReference>
<dbReference type="Pfam" id="PF07690">
    <property type="entry name" value="MFS_1"/>
    <property type="match status" value="1"/>
</dbReference>
<keyword evidence="2" id="KW-0472">Membrane</keyword>
<evidence type="ECO:0000256" key="2">
    <source>
        <dbReference type="SAM" id="Phobius"/>
    </source>
</evidence>
<feature type="transmembrane region" description="Helical" evidence="2">
    <location>
        <begin position="432"/>
        <end position="452"/>
    </location>
</feature>
<protein>
    <recommendedName>
        <fullName evidence="3">Major facilitator superfamily (MFS) profile domain-containing protein</fullName>
    </recommendedName>
</protein>
<evidence type="ECO:0000256" key="1">
    <source>
        <dbReference type="ARBA" id="ARBA00004141"/>
    </source>
</evidence>
<dbReference type="CDD" id="cd17352">
    <property type="entry name" value="MFS_MCT_SLC16"/>
    <property type="match status" value="1"/>
</dbReference>
<dbReference type="InterPro" id="IPR011701">
    <property type="entry name" value="MFS"/>
</dbReference>
<dbReference type="PANTHER" id="PTHR11360:SF306">
    <property type="entry name" value="RE01051P"/>
    <property type="match status" value="1"/>
</dbReference>
<evidence type="ECO:0000313" key="4">
    <source>
        <dbReference type="EMBL" id="KAK2718105.1"/>
    </source>
</evidence>
<feature type="transmembrane region" description="Helical" evidence="2">
    <location>
        <begin position="123"/>
        <end position="144"/>
    </location>
</feature>
<dbReference type="GO" id="GO:0008028">
    <property type="term" value="F:monocarboxylic acid transmembrane transporter activity"/>
    <property type="evidence" value="ECO:0007669"/>
    <property type="project" value="TreeGrafter"/>
</dbReference>
<comment type="subcellular location">
    <subcellularLocation>
        <location evidence="1">Membrane</location>
        <topology evidence="1">Multi-pass membrane protein</topology>
    </subcellularLocation>
</comment>